<gene>
    <name evidence="5" type="primary">rpsI</name>
    <name evidence="8" type="ORF">DB30_05841</name>
</gene>
<dbReference type="Proteomes" id="UP000031599">
    <property type="component" value="Unassembled WGS sequence"/>
</dbReference>
<dbReference type="AlphaFoldDB" id="A0A0C2CVN9"/>
<comment type="caution">
    <text evidence="8">The sequence shown here is derived from an EMBL/GenBank/DDBJ whole genome shotgun (WGS) entry which is preliminary data.</text>
</comment>
<evidence type="ECO:0000313" key="9">
    <source>
        <dbReference type="Proteomes" id="UP000031599"/>
    </source>
</evidence>
<keyword evidence="2 5" id="KW-0689">Ribosomal protein</keyword>
<dbReference type="PANTHER" id="PTHR21569:SF1">
    <property type="entry name" value="SMALL RIBOSOMAL SUBUNIT PROTEIN US9M"/>
    <property type="match status" value="1"/>
</dbReference>
<comment type="similarity">
    <text evidence="1 5 6">Belongs to the universal ribosomal protein uS9 family.</text>
</comment>
<evidence type="ECO:0000256" key="6">
    <source>
        <dbReference type="RuleBase" id="RU003815"/>
    </source>
</evidence>
<organism evidence="8 9">
    <name type="scientific">Enhygromyxa salina</name>
    <dbReference type="NCBI Taxonomy" id="215803"/>
    <lineage>
        <taxon>Bacteria</taxon>
        <taxon>Pseudomonadati</taxon>
        <taxon>Myxococcota</taxon>
        <taxon>Polyangia</taxon>
        <taxon>Nannocystales</taxon>
        <taxon>Nannocystaceae</taxon>
        <taxon>Enhygromyxa</taxon>
    </lineage>
</organism>
<feature type="compositionally biased region" description="Basic residues" evidence="7">
    <location>
        <begin position="108"/>
        <end position="127"/>
    </location>
</feature>
<dbReference type="GO" id="GO:0006412">
    <property type="term" value="P:translation"/>
    <property type="evidence" value="ECO:0007669"/>
    <property type="project" value="UniProtKB-UniRule"/>
</dbReference>
<evidence type="ECO:0000256" key="4">
    <source>
        <dbReference type="ARBA" id="ARBA00035259"/>
    </source>
</evidence>
<dbReference type="InterPro" id="IPR014721">
    <property type="entry name" value="Ribsml_uS5_D2-typ_fold_subgr"/>
</dbReference>
<protein>
    <recommendedName>
        <fullName evidence="4 5">Small ribosomal subunit protein uS9</fullName>
    </recommendedName>
</protein>
<feature type="region of interest" description="Disordered" evidence="7">
    <location>
        <begin position="98"/>
        <end position="127"/>
    </location>
</feature>
<dbReference type="PANTHER" id="PTHR21569">
    <property type="entry name" value="RIBOSOMAL PROTEIN S9"/>
    <property type="match status" value="1"/>
</dbReference>
<evidence type="ECO:0000256" key="2">
    <source>
        <dbReference type="ARBA" id="ARBA00022980"/>
    </source>
</evidence>
<dbReference type="RefSeq" id="WP_052552154.1">
    <property type="nucleotide sequence ID" value="NZ_JMCC02000059.1"/>
</dbReference>
<reference evidence="8 9" key="1">
    <citation type="submission" date="2014-12" db="EMBL/GenBank/DDBJ databases">
        <title>Genome assembly of Enhygromyxa salina DSM 15201.</title>
        <authorList>
            <person name="Sharma G."/>
            <person name="Subramanian S."/>
        </authorList>
    </citation>
    <scope>NUCLEOTIDE SEQUENCE [LARGE SCALE GENOMIC DNA]</scope>
    <source>
        <strain evidence="8 9">DSM 15201</strain>
    </source>
</reference>
<accession>A0A0C2CVN9</accession>
<dbReference type="Pfam" id="PF00380">
    <property type="entry name" value="Ribosomal_S9"/>
    <property type="match status" value="1"/>
</dbReference>
<keyword evidence="3 5" id="KW-0687">Ribonucleoprotein</keyword>
<dbReference type="GO" id="GO:0003723">
    <property type="term" value="F:RNA binding"/>
    <property type="evidence" value="ECO:0007669"/>
    <property type="project" value="TreeGrafter"/>
</dbReference>
<evidence type="ECO:0000256" key="5">
    <source>
        <dbReference type="HAMAP-Rule" id="MF_00532"/>
    </source>
</evidence>
<dbReference type="InterPro" id="IPR023035">
    <property type="entry name" value="Ribosomal_uS9_bac/plastid"/>
</dbReference>
<dbReference type="SUPFAM" id="SSF54211">
    <property type="entry name" value="Ribosomal protein S5 domain 2-like"/>
    <property type="match status" value="1"/>
</dbReference>
<dbReference type="NCBIfam" id="NF001099">
    <property type="entry name" value="PRK00132.1"/>
    <property type="match status" value="1"/>
</dbReference>
<proteinExistence type="inferred from homology"/>
<dbReference type="GO" id="GO:0003735">
    <property type="term" value="F:structural constituent of ribosome"/>
    <property type="evidence" value="ECO:0007669"/>
    <property type="project" value="InterPro"/>
</dbReference>
<dbReference type="HAMAP" id="MF_00532_B">
    <property type="entry name" value="Ribosomal_uS9_B"/>
    <property type="match status" value="1"/>
</dbReference>
<evidence type="ECO:0000256" key="7">
    <source>
        <dbReference type="SAM" id="MobiDB-lite"/>
    </source>
</evidence>
<evidence type="ECO:0000256" key="3">
    <source>
        <dbReference type="ARBA" id="ARBA00023274"/>
    </source>
</evidence>
<dbReference type="PROSITE" id="PS00360">
    <property type="entry name" value="RIBOSOMAL_S9"/>
    <property type="match status" value="1"/>
</dbReference>
<dbReference type="InterPro" id="IPR020574">
    <property type="entry name" value="Ribosomal_uS9_CS"/>
</dbReference>
<dbReference type="GO" id="GO:0022627">
    <property type="term" value="C:cytosolic small ribosomal subunit"/>
    <property type="evidence" value="ECO:0007669"/>
    <property type="project" value="TreeGrafter"/>
</dbReference>
<dbReference type="Gene3D" id="3.30.230.10">
    <property type="match status" value="1"/>
</dbReference>
<name>A0A0C2CVN9_9BACT</name>
<dbReference type="EMBL" id="JMCC02000059">
    <property type="protein sequence ID" value="KIG15141.1"/>
    <property type="molecule type" value="Genomic_DNA"/>
</dbReference>
<evidence type="ECO:0000256" key="1">
    <source>
        <dbReference type="ARBA" id="ARBA00005251"/>
    </source>
</evidence>
<dbReference type="InterPro" id="IPR020568">
    <property type="entry name" value="Ribosomal_Su5_D2-typ_SF"/>
</dbReference>
<sequence length="127" mass="14458">MKYYATGRRKTAIARVWLMPGEGKISINRREAEQYLTRATNMKFVEQPLVETDTREQYDVWATAQGGGLSGQAGAVRLGIARALLRINGEFRGALKSAGHLTRDPRKKERKKYGRRGARARFQFSKR</sequence>
<evidence type="ECO:0000313" key="8">
    <source>
        <dbReference type="EMBL" id="KIG15141.1"/>
    </source>
</evidence>
<dbReference type="InterPro" id="IPR000754">
    <property type="entry name" value="Ribosomal_uS9"/>
</dbReference>
<dbReference type="FunFam" id="3.30.230.10:FF:000001">
    <property type="entry name" value="30S ribosomal protein S9"/>
    <property type="match status" value="1"/>
</dbReference>